<gene>
    <name evidence="8" type="ORF">DFH94DRAFT_632398</name>
</gene>
<feature type="coiled-coil region" evidence="4">
    <location>
        <begin position="546"/>
        <end position="645"/>
    </location>
</feature>
<feature type="region of interest" description="Disordered" evidence="5">
    <location>
        <begin position="419"/>
        <end position="449"/>
    </location>
</feature>
<dbReference type="CDD" id="cd22211">
    <property type="entry name" value="HkD_SF"/>
    <property type="match status" value="1"/>
</dbReference>
<dbReference type="GO" id="GO:0005737">
    <property type="term" value="C:cytoplasm"/>
    <property type="evidence" value="ECO:0007669"/>
    <property type="project" value="UniProtKB-SubCell"/>
</dbReference>
<dbReference type="OrthoDB" id="49395at2759"/>
<dbReference type="GO" id="GO:0005815">
    <property type="term" value="C:microtubule organizing center"/>
    <property type="evidence" value="ECO:0007669"/>
    <property type="project" value="TreeGrafter"/>
</dbReference>
<accession>A0A9P5MUV7</accession>
<dbReference type="GO" id="GO:0008017">
    <property type="term" value="F:microtubule binding"/>
    <property type="evidence" value="ECO:0007669"/>
    <property type="project" value="InterPro"/>
</dbReference>
<dbReference type="InterPro" id="IPR036872">
    <property type="entry name" value="CH_dom_sf"/>
</dbReference>
<dbReference type="InterPro" id="IPR043936">
    <property type="entry name" value="HOOK_N"/>
</dbReference>
<keyword evidence="3 4" id="KW-0175">Coiled coil</keyword>
<evidence type="ECO:0000313" key="8">
    <source>
        <dbReference type="EMBL" id="KAF8479261.1"/>
    </source>
</evidence>
<reference evidence="8" key="2">
    <citation type="journal article" date="2020" name="Nat. Commun.">
        <title>Large-scale genome sequencing of mycorrhizal fungi provides insights into the early evolution of symbiotic traits.</title>
        <authorList>
            <person name="Miyauchi S."/>
            <person name="Kiss E."/>
            <person name="Kuo A."/>
            <person name="Drula E."/>
            <person name="Kohler A."/>
            <person name="Sanchez-Garcia M."/>
            <person name="Morin E."/>
            <person name="Andreopoulos B."/>
            <person name="Barry K.W."/>
            <person name="Bonito G."/>
            <person name="Buee M."/>
            <person name="Carver A."/>
            <person name="Chen C."/>
            <person name="Cichocki N."/>
            <person name="Clum A."/>
            <person name="Culley D."/>
            <person name="Crous P.W."/>
            <person name="Fauchery L."/>
            <person name="Girlanda M."/>
            <person name="Hayes R.D."/>
            <person name="Keri Z."/>
            <person name="LaButti K."/>
            <person name="Lipzen A."/>
            <person name="Lombard V."/>
            <person name="Magnuson J."/>
            <person name="Maillard F."/>
            <person name="Murat C."/>
            <person name="Nolan M."/>
            <person name="Ohm R.A."/>
            <person name="Pangilinan J."/>
            <person name="Pereira M.F."/>
            <person name="Perotto S."/>
            <person name="Peter M."/>
            <person name="Pfister S."/>
            <person name="Riley R."/>
            <person name="Sitrit Y."/>
            <person name="Stielow J.B."/>
            <person name="Szollosi G."/>
            <person name="Zifcakova L."/>
            <person name="Stursova M."/>
            <person name="Spatafora J.W."/>
            <person name="Tedersoo L."/>
            <person name="Vaario L.M."/>
            <person name="Yamada A."/>
            <person name="Yan M."/>
            <person name="Wang P."/>
            <person name="Xu J."/>
            <person name="Bruns T."/>
            <person name="Baldrian P."/>
            <person name="Vilgalys R."/>
            <person name="Dunand C."/>
            <person name="Henrissat B."/>
            <person name="Grigoriev I.V."/>
            <person name="Hibbett D."/>
            <person name="Nagy L.G."/>
            <person name="Martin F.M."/>
        </authorList>
    </citation>
    <scope>NUCLEOTIDE SEQUENCE</scope>
    <source>
        <strain evidence="8">Prilba</strain>
    </source>
</reference>
<evidence type="ECO:0000256" key="4">
    <source>
        <dbReference type="SAM" id="Coils"/>
    </source>
</evidence>
<dbReference type="EMBL" id="WHVB01000010">
    <property type="protein sequence ID" value="KAF8479261.1"/>
    <property type="molecule type" value="Genomic_DNA"/>
</dbReference>
<dbReference type="PANTHER" id="PTHR18947:SF28">
    <property type="entry name" value="GIRDIN, ISOFORM A"/>
    <property type="match status" value="1"/>
</dbReference>
<feature type="coiled-coil region" evidence="4">
    <location>
        <begin position="175"/>
        <end position="346"/>
    </location>
</feature>
<comment type="subcellular location">
    <subcellularLocation>
        <location evidence="1">Cytoplasm</location>
    </subcellularLocation>
</comment>
<organism evidence="8 9">
    <name type="scientific">Russula ochroleuca</name>
    <dbReference type="NCBI Taxonomy" id="152965"/>
    <lineage>
        <taxon>Eukaryota</taxon>
        <taxon>Fungi</taxon>
        <taxon>Dikarya</taxon>
        <taxon>Basidiomycota</taxon>
        <taxon>Agaricomycotina</taxon>
        <taxon>Agaricomycetes</taxon>
        <taxon>Russulales</taxon>
        <taxon>Russulaceae</taxon>
        <taxon>Russula</taxon>
    </lineage>
</organism>
<protein>
    <submittedName>
        <fullName evidence="8">HOOK-domain-containing protein</fullName>
    </submittedName>
</protein>
<proteinExistence type="predicted"/>
<name>A0A9P5MUV7_9AGAM</name>
<evidence type="ECO:0000256" key="5">
    <source>
        <dbReference type="SAM" id="MobiDB-lite"/>
    </source>
</evidence>
<dbReference type="Pfam" id="PF05622">
    <property type="entry name" value="HOOK"/>
    <property type="match status" value="1"/>
</dbReference>
<dbReference type="GO" id="GO:0051959">
    <property type="term" value="F:dynein light intermediate chain binding"/>
    <property type="evidence" value="ECO:0007669"/>
    <property type="project" value="TreeGrafter"/>
</dbReference>
<evidence type="ECO:0000259" key="7">
    <source>
        <dbReference type="Pfam" id="PF19047"/>
    </source>
</evidence>
<dbReference type="SUPFAM" id="SSF116907">
    <property type="entry name" value="Hook domain"/>
    <property type="match status" value="1"/>
</dbReference>
<dbReference type="Pfam" id="PF19047">
    <property type="entry name" value="HOOK_N"/>
    <property type="match status" value="1"/>
</dbReference>
<dbReference type="InterPro" id="IPR008636">
    <property type="entry name" value="Hook_C"/>
</dbReference>
<dbReference type="PANTHER" id="PTHR18947">
    <property type="entry name" value="HOOK PROTEINS"/>
    <property type="match status" value="1"/>
</dbReference>
<sequence length="845" mass="96872">MEESQNKELDAFLAFFSTFNLHRPVTAAADLSDGAGLLEILSIIDAEYFQPPSRVSQEISDNWVLRFNAAKRVYRLITQYFSDVLGQPTDTLEVPDLQAVAKDYNVPSTLMMCRLTLAIAVQCDKNKEFIEKIQGLSEGNQHCLMKAIEQVQKNSFKLATHRCRDDHYYQLQSERSRMQLEKDTLEKTHKALLEDHRSLQSQLDDVLSERDDATARARELLHQADTRKSDKTDVIMKAEVDRLRADLQKSEENLAVTESELEKQTNTVADLTHRVDELQGYAAEAARLKDQLDELRHASDRLSKMENVMEKYKRKLQEAADLRQTAKSLEKQNADLVDKNASLEEEYRKVAAFKPLMESYKSQIADLESKAASRNKVYETTLFELEQTRTKLRITQEERAKDSEALELYQERVRELELSSHRPIASDQSKRQSNHGTESGALGQGGEDEDLFKRLGGELDDALTGTTMTDLKLQVRKLNRELEDLRTNQRDSSRVLVLENLLDDANRMKARYEADYLASHREKLVLQNELEDIRSGKALGDGPEAAIALRQRLNEATNELDNLKKDHTQLEVQNKTLSRELTIVKSDLILVNKDQVDILASLRESVNDDKVALEEEVARLQQQLREAAEKNKMQLEQINGLLLEKVNLQSEGIGQREKMLQRERDFGDLRASMSGKGVPEDVKSRVLGLHEDNVQLREQLKTVQDKLTKARTFIKSQDKLFKEEQAKLREFVPSGVLDETDGRSQVRILEDELKRFKRLLTEAHQRYRKEQELLLSVIHSFGMHTARDPFGRSHQQVRALPMSWLGQQRQNVSLTSCTGRSFLISFTLHSSVLCSIDNRSCKVRI</sequence>
<dbReference type="Proteomes" id="UP000759537">
    <property type="component" value="Unassembled WGS sequence"/>
</dbReference>
<keyword evidence="9" id="KW-1185">Reference proteome</keyword>
<dbReference type="GO" id="GO:0031122">
    <property type="term" value="P:cytoplasmic microtubule organization"/>
    <property type="evidence" value="ECO:0007669"/>
    <property type="project" value="InterPro"/>
</dbReference>
<reference evidence="8" key="1">
    <citation type="submission" date="2019-10" db="EMBL/GenBank/DDBJ databases">
        <authorList>
            <consortium name="DOE Joint Genome Institute"/>
            <person name="Kuo A."/>
            <person name="Miyauchi S."/>
            <person name="Kiss E."/>
            <person name="Drula E."/>
            <person name="Kohler A."/>
            <person name="Sanchez-Garcia M."/>
            <person name="Andreopoulos B."/>
            <person name="Barry K.W."/>
            <person name="Bonito G."/>
            <person name="Buee M."/>
            <person name="Carver A."/>
            <person name="Chen C."/>
            <person name="Cichocki N."/>
            <person name="Clum A."/>
            <person name="Culley D."/>
            <person name="Crous P.W."/>
            <person name="Fauchery L."/>
            <person name="Girlanda M."/>
            <person name="Hayes R."/>
            <person name="Keri Z."/>
            <person name="LaButti K."/>
            <person name="Lipzen A."/>
            <person name="Lombard V."/>
            <person name="Magnuson J."/>
            <person name="Maillard F."/>
            <person name="Morin E."/>
            <person name="Murat C."/>
            <person name="Nolan M."/>
            <person name="Ohm R."/>
            <person name="Pangilinan J."/>
            <person name="Pereira M."/>
            <person name="Perotto S."/>
            <person name="Peter M."/>
            <person name="Riley R."/>
            <person name="Sitrit Y."/>
            <person name="Stielow B."/>
            <person name="Szollosi G."/>
            <person name="Zifcakova L."/>
            <person name="Stursova M."/>
            <person name="Spatafora J.W."/>
            <person name="Tedersoo L."/>
            <person name="Vaario L.-M."/>
            <person name="Yamada A."/>
            <person name="Yan M."/>
            <person name="Wang P."/>
            <person name="Xu J."/>
            <person name="Bruns T."/>
            <person name="Baldrian P."/>
            <person name="Vilgalys R."/>
            <person name="Henrissat B."/>
            <person name="Grigoriev I.V."/>
            <person name="Hibbett D."/>
            <person name="Nagy L.G."/>
            <person name="Martin F.M."/>
        </authorList>
    </citation>
    <scope>NUCLEOTIDE SEQUENCE</scope>
    <source>
        <strain evidence="8">Prilba</strain>
    </source>
</reference>
<keyword evidence="2" id="KW-0963">Cytoplasm</keyword>
<evidence type="ECO:0000256" key="2">
    <source>
        <dbReference type="ARBA" id="ARBA00022490"/>
    </source>
</evidence>
<dbReference type="GO" id="GO:0030705">
    <property type="term" value="P:cytoskeleton-dependent intracellular transport"/>
    <property type="evidence" value="ECO:0007669"/>
    <property type="project" value="InterPro"/>
</dbReference>
<evidence type="ECO:0000313" key="9">
    <source>
        <dbReference type="Proteomes" id="UP000759537"/>
    </source>
</evidence>
<dbReference type="Gene3D" id="1.10.418.10">
    <property type="entry name" value="Calponin-like domain"/>
    <property type="match status" value="1"/>
</dbReference>
<comment type="caution">
    <text evidence="8">The sequence shown here is derived from an EMBL/GenBank/DDBJ whole genome shotgun (WGS) entry which is preliminary data.</text>
</comment>
<evidence type="ECO:0000259" key="6">
    <source>
        <dbReference type="Pfam" id="PF05622"/>
    </source>
</evidence>
<dbReference type="AlphaFoldDB" id="A0A9P5MUV7"/>
<feature type="domain" description="HOOK N-terminal" evidence="7">
    <location>
        <begin position="9"/>
        <end position="149"/>
    </location>
</feature>
<evidence type="ECO:0000256" key="3">
    <source>
        <dbReference type="ARBA" id="ARBA00023054"/>
    </source>
</evidence>
<feature type="coiled-coil region" evidence="4">
    <location>
        <begin position="468"/>
        <end position="515"/>
    </location>
</feature>
<evidence type="ECO:0000256" key="1">
    <source>
        <dbReference type="ARBA" id="ARBA00004496"/>
    </source>
</evidence>
<feature type="domain" description="Hook C-terminal" evidence="6">
    <location>
        <begin position="185"/>
        <end position="573"/>
    </location>
</feature>